<accession>A0ACC0FLA0</accession>
<sequence>MRLKGMHPLCCITLESPEIGDQSRIGSGIPMAMVSGGSDGNASGSVASFAGVLYKWTNFGKGWRSRWFLLRNGVVSYSKILMPETLACFPAGEDVRLIGDVSSGRLSRLDSSGGRRKNHKTLGIVNLKVSSFRESKSDDKRFYIFTATKTLHLRTSSKQDRVAWIQALVSSRNLFSLRELNDSLSLAPNDISVSTEKLRKRLLEEGISEVLVKDCEQIMLSEFSEIRGQFDVLCKERSNLLDTLRQLEAANIEAEGSAIHDGEYQLTKHEISSLGRGKHSECSTIESSDDVEKQELENVSDEEETSYFDTEECFSESAICCGSVTGGAVQFMGPEKQIDVKNLDAVKETINSPYPQIERRKKLPDPVEKEKGPISSLQKCFEDLEYSYLLDSAYEHGKAGNSLMRALNVAAFAVSGYASSEGRHCKPFNPLLGETYEADYPEKGIRFFSEKNQILGDVNSIQLNPVGTLTLEFDDGEIFQWSKVTTSICNLILGKVYLDHHGMMHIRGNRQYSCKLKFKEQSILDRNPHQVHGFVEDVMGKKAATLFGKWDDSVYYMDGDGTSKPKDCLNASLLWKRCMPSNLTRYNMTSFAITLNELTPGLQFCLIPAV</sequence>
<evidence type="ECO:0000313" key="2">
    <source>
        <dbReference type="Proteomes" id="UP001060215"/>
    </source>
</evidence>
<keyword evidence="2" id="KW-1185">Reference proteome</keyword>
<evidence type="ECO:0000313" key="1">
    <source>
        <dbReference type="EMBL" id="KAI7989033.1"/>
    </source>
</evidence>
<name>A0ACC0FLA0_9ERIC</name>
<dbReference type="EMBL" id="CM045771">
    <property type="protein sequence ID" value="KAI7989033.1"/>
    <property type="molecule type" value="Genomic_DNA"/>
</dbReference>
<protein>
    <submittedName>
        <fullName evidence="1">Oxysterol-binding protein-related protein 2A</fullName>
    </submittedName>
</protein>
<comment type="caution">
    <text evidence="1">The sequence shown here is derived from an EMBL/GenBank/DDBJ whole genome shotgun (WGS) entry which is preliminary data.</text>
</comment>
<reference evidence="1 2" key="1">
    <citation type="journal article" date="2022" name="Plant J.">
        <title>Chromosome-level genome of Camellia lanceoleosa provides a valuable resource for understanding genome evolution and self-incompatibility.</title>
        <authorList>
            <person name="Gong W."/>
            <person name="Xiao S."/>
            <person name="Wang L."/>
            <person name="Liao Z."/>
            <person name="Chang Y."/>
            <person name="Mo W."/>
            <person name="Hu G."/>
            <person name="Li W."/>
            <person name="Zhao G."/>
            <person name="Zhu H."/>
            <person name="Hu X."/>
            <person name="Ji K."/>
            <person name="Xiang X."/>
            <person name="Song Q."/>
            <person name="Yuan D."/>
            <person name="Jin S."/>
            <person name="Zhang L."/>
        </authorList>
    </citation>
    <scope>NUCLEOTIDE SEQUENCE [LARGE SCALE GENOMIC DNA]</scope>
    <source>
        <strain evidence="1">SQ_2022a</strain>
    </source>
</reference>
<proteinExistence type="predicted"/>
<gene>
    <name evidence="1" type="ORF">LOK49_LG13G01427</name>
</gene>
<organism evidence="1 2">
    <name type="scientific">Camellia lanceoleosa</name>
    <dbReference type="NCBI Taxonomy" id="1840588"/>
    <lineage>
        <taxon>Eukaryota</taxon>
        <taxon>Viridiplantae</taxon>
        <taxon>Streptophyta</taxon>
        <taxon>Embryophyta</taxon>
        <taxon>Tracheophyta</taxon>
        <taxon>Spermatophyta</taxon>
        <taxon>Magnoliopsida</taxon>
        <taxon>eudicotyledons</taxon>
        <taxon>Gunneridae</taxon>
        <taxon>Pentapetalae</taxon>
        <taxon>asterids</taxon>
        <taxon>Ericales</taxon>
        <taxon>Theaceae</taxon>
        <taxon>Camellia</taxon>
    </lineage>
</organism>
<dbReference type="Proteomes" id="UP001060215">
    <property type="component" value="Chromosome 14"/>
</dbReference>